<name>A0A8R2AL44_BOMMO</name>
<dbReference type="RefSeq" id="XP_004931896.1">
    <property type="nucleotide sequence ID" value="XM_004931839.5"/>
</dbReference>
<evidence type="ECO:0000256" key="4">
    <source>
        <dbReference type="ARBA" id="ARBA00022692"/>
    </source>
</evidence>
<dbReference type="GO" id="GO:0005743">
    <property type="term" value="C:mitochondrial inner membrane"/>
    <property type="evidence" value="ECO:0007669"/>
    <property type="project" value="UniProtKB-SubCell"/>
</dbReference>
<dbReference type="PANTHER" id="PTHR13141:SF4">
    <property type="entry name" value="TRANSMEMBRANE PROTEIN 242"/>
    <property type="match status" value="1"/>
</dbReference>
<protein>
    <recommendedName>
        <fullName evidence="3">Transmembrane protein 242</fullName>
    </recommendedName>
</protein>
<reference evidence="12" key="1">
    <citation type="journal article" date="2008" name="Insect Biochem. Mol. Biol.">
        <title>The genome of a lepidopteran model insect, the silkworm Bombyx mori.</title>
        <authorList>
            <consortium name="International Silkworm Genome Consortium"/>
        </authorList>
    </citation>
    <scope>NUCLEOTIDE SEQUENCE [LARGE SCALE GENOMIC DNA]</scope>
    <source>
        <strain evidence="12">p50T</strain>
    </source>
</reference>
<evidence type="ECO:0000256" key="5">
    <source>
        <dbReference type="ARBA" id="ARBA00022792"/>
    </source>
</evidence>
<organism evidence="11 12">
    <name type="scientific">Bombyx mori</name>
    <name type="common">Silk moth</name>
    <dbReference type="NCBI Taxonomy" id="7091"/>
    <lineage>
        <taxon>Eukaryota</taxon>
        <taxon>Metazoa</taxon>
        <taxon>Ecdysozoa</taxon>
        <taxon>Arthropoda</taxon>
        <taxon>Hexapoda</taxon>
        <taxon>Insecta</taxon>
        <taxon>Pterygota</taxon>
        <taxon>Neoptera</taxon>
        <taxon>Endopterygota</taxon>
        <taxon>Lepidoptera</taxon>
        <taxon>Glossata</taxon>
        <taxon>Ditrysia</taxon>
        <taxon>Bombycoidea</taxon>
        <taxon>Bombycidae</taxon>
        <taxon>Bombycinae</taxon>
        <taxon>Bombyx</taxon>
    </lineage>
</organism>
<evidence type="ECO:0000313" key="11">
    <source>
        <dbReference type="EnsemblMetazoa" id="XP_004931896.1"/>
    </source>
</evidence>
<evidence type="ECO:0000256" key="10">
    <source>
        <dbReference type="SAM" id="Phobius"/>
    </source>
</evidence>
<comment type="subcellular location">
    <subcellularLocation>
        <location evidence="1">Mitochondrion inner membrane</location>
        <topology evidence="1">Multi-pass membrane protein</topology>
    </subcellularLocation>
</comment>
<evidence type="ECO:0000313" key="12">
    <source>
        <dbReference type="Proteomes" id="UP000005204"/>
    </source>
</evidence>
<evidence type="ECO:0000256" key="7">
    <source>
        <dbReference type="ARBA" id="ARBA00023128"/>
    </source>
</evidence>
<dbReference type="EnsemblMetazoa" id="XM_004931839.4">
    <property type="protein sequence ID" value="XP_004931896.1"/>
    <property type="gene ID" value="LOC101745738"/>
</dbReference>
<keyword evidence="8 10" id="KW-0472">Membrane</keyword>
<evidence type="ECO:0000256" key="9">
    <source>
        <dbReference type="ARBA" id="ARBA00045905"/>
    </source>
</evidence>
<keyword evidence="5" id="KW-0999">Mitochondrion inner membrane</keyword>
<evidence type="ECO:0000256" key="2">
    <source>
        <dbReference type="ARBA" id="ARBA00007570"/>
    </source>
</evidence>
<dbReference type="OrthoDB" id="2378895at2759"/>
<keyword evidence="6 10" id="KW-1133">Transmembrane helix</keyword>
<keyword evidence="4 10" id="KW-0812">Transmembrane</keyword>
<dbReference type="Pfam" id="PF07096">
    <property type="entry name" value="DUF1358"/>
    <property type="match status" value="1"/>
</dbReference>
<dbReference type="AlphaFoldDB" id="A0A8R2AL44"/>
<evidence type="ECO:0000256" key="3">
    <source>
        <dbReference type="ARBA" id="ARBA00013934"/>
    </source>
</evidence>
<reference evidence="11" key="2">
    <citation type="submission" date="2022-06" db="UniProtKB">
        <authorList>
            <consortium name="EnsemblMetazoa"/>
        </authorList>
    </citation>
    <scope>IDENTIFICATION</scope>
    <source>
        <strain evidence="11">p50T (Dazao)</strain>
    </source>
</reference>
<dbReference type="InterPro" id="IPR009792">
    <property type="entry name" value="TMEM242"/>
</dbReference>
<dbReference type="GeneID" id="101745738"/>
<sequence length="139" mass="14951">MEEERLQRIKAGAFLASVTGISALIGFSATLSTAKKSDPKYFSKGLHGGAELGDAGAILALRALGWGTLYAVAGTGFLCYGIWKLSGAKDLKDFRVKMGNLLPTLPKNNPPQSRTEFSGLNDFLTYVSEEYGKKSVKEK</sequence>
<feature type="transmembrane region" description="Helical" evidence="10">
    <location>
        <begin position="63"/>
        <end position="83"/>
    </location>
</feature>
<dbReference type="PANTHER" id="PTHR13141">
    <property type="entry name" value="TRANSMEMBRANE PROTEIN 242"/>
    <property type="match status" value="1"/>
</dbReference>
<evidence type="ECO:0000256" key="6">
    <source>
        <dbReference type="ARBA" id="ARBA00022989"/>
    </source>
</evidence>
<comment type="function">
    <text evidence="9">Scaffold protein that participates in the c-ring assembly of mitochondrial ATP synthase (F(1)F(0) ATP synthase or complex V) by facilitating the membrane insertion and oligomer formation of the subunit c/ATP5MC3. Participates in the incorporation of the c-ring into vestigial complexes. Additionally influences the incorporation of subunits MT-ATP6, MT-ATP8, ATP5MJ, and ATP5MK in the ATP synthase.</text>
</comment>
<proteinExistence type="inferred from homology"/>
<comment type="similarity">
    <text evidence="2">Belongs to the TMEM242 family.</text>
</comment>
<evidence type="ECO:0000256" key="8">
    <source>
        <dbReference type="ARBA" id="ARBA00023136"/>
    </source>
</evidence>
<dbReference type="Proteomes" id="UP000005204">
    <property type="component" value="Unassembled WGS sequence"/>
</dbReference>
<feature type="transmembrane region" description="Helical" evidence="10">
    <location>
        <begin position="12"/>
        <end position="34"/>
    </location>
</feature>
<keyword evidence="7" id="KW-0496">Mitochondrion</keyword>
<keyword evidence="12" id="KW-1185">Reference proteome</keyword>
<accession>A0A8R2AL44</accession>
<evidence type="ECO:0000256" key="1">
    <source>
        <dbReference type="ARBA" id="ARBA00004448"/>
    </source>
</evidence>
<dbReference type="KEGG" id="bmor:101745738"/>